<reference evidence="3" key="1">
    <citation type="journal article" date="2015" name="PeerJ">
        <title>First genomic representation of candidate bacterial phylum KSB3 points to enhanced environmental sensing as a trigger of wastewater bulking.</title>
        <authorList>
            <person name="Sekiguchi Y."/>
            <person name="Ohashi A."/>
            <person name="Parks D.H."/>
            <person name="Yamauchi T."/>
            <person name="Tyson G.W."/>
            <person name="Hugenholtz P."/>
        </authorList>
    </citation>
    <scope>NUCLEOTIDE SEQUENCE [LARGE SCALE GENOMIC DNA]</scope>
</reference>
<name>A0A081C9L2_VECG1</name>
<dbReference type="Proteomes" id="UP000030661">
    <property type="component" value="Unassembled WGS sequence"/>
</dbReference>
<evidence type="ECO:0000259" key="2">
    <source>
        <dbReference type="Pfam" id="PF14326"/>
    </source>
</evidence>
<dbReference type="HOGENOM" id="CLU_086276_0_0_0"/>
<keyword evidence="4" id="KW-1185">Reference proteome</keyword>
<feature type="domain" description="DUF4384" evidence="2">
    <location>
        <begin position="110"/>
        <end position="191"/>
    </location>
</feature>
<accession>A0A081C9L2</accession>
<keyword evidence="1" id="KW-0472">Membrane</keyword>
<keyword evidence="1" id="KW-1133">Transmembrane helix</keyword>
<dbReference type="InterPro" id="IPR025493">
    <property type="entry name" value="DUF4384"/>
</dbReference>
<feature type="transmembrane region" description="Helical" evidence="1">
    <location>
        <begin position="36"/>
        <end position="56"/>
    </location>
</feature>
<evidence type="ECO:0000256" key="1">
    <source>
        <dbReference type="SAM" id="Phobius"/>
    </source>
</evidence>
<evidence type="ECO:0000313" key="4">
    <source>
        <dbReference type="Proteomes" id="UP000030661"/>
    </source>
</evidence>
<keyword evidence="1" id="KW-0812">Transmembrane</keyword>
<dbReference type="AlphaFoldDB" id="A0A081C9L2"/>
<dbReference type="STRING" id="1499967.U27_01167"/>
<gene>
    <name evidence="3" type="ORF">U27_01167</name>
</gene>
<dbReference type="Pfam" id="PF14326">
    <property type="entry name" value="DUF4384"/>
    <property type="match status" value="1"/>
</dbReference>
<dbReference type="EMBL" id="DF820478">
    <property type="protein sequence ID" value="GAK61267.1"/>
    <property type="molecule type" value="Genomic_DNA"/>
</dbReference>
<proteinExistence type="predicted"/>
<evidence type="ECO:0000313" key="3">
    <source>
        <dbReference type="EMBL" id="GAK61267.1"/>
    </source>
</evidence>
<protein>
    <submittedName>
        <fullName evidence="3">Secreted protein</fullName>
    </submittedName>
</protein>
<dbReference type="eggNOG" id="ENOG502ZUK5">
    <property type="taxonomic scope" value="Bacteria"/>
</dbReference>
<sequence length="281" mass="32117">MQLAGERPEKGRDYYIMVCTPGQIGKAAKQLRFFHFLVKTLLIVCITEMLLIQAVFSEAATPTPGEGEAQTVSLPAAAEQREYLWFSISYVYRAGGQGNFGPLREGSVLHSGDHYKFIFTPTEDCYIYIFQIDSAQKIYQLFPMERFGEVVVNNFNPVQAGATYYLPAESKSFMLDEQTGTETIYFLASRQRDVALEEQYQQYWQTLQQPQPQGDSLQEQLEQLDQLLNYAMEVKGKARIIARTKDAVTTWQEAGQAFSVLQQQLDNMCDGCVYVIRFEHR</sequence>
<organism evidence="3">
    <name type="scientific">Vecturithrix granuli</name>
    <dbReference type="NCBI Taxonomy" id="1499967"/>
    <lineage>
        <taxon>Bacteria</taxon>
        <taxon>Candidatus Moduliflexota</taxon>
        <taxon>Candidatus Vecturitrichia</taxon>
        <taxon>Candidatus Vecturitrichales</taxon>
        <taxon>Candidatus Vecturitrichaceae</taxon>
        <taxon>Candidatus Vecturithrix</taxon>
    </lineage>
</organism>